<dbReference type="NCBIfam" id="TIGR00254">
    <property type="entry name" value="GGDEF"/>
    <property type="match status" value="1"/>
</dbReference>
<dbReference type="RefSeq" id="WP_033185750.1">
    <property type="nucleotide sequence ID" value="NZ_JBBMQS010000007.1"/>
</dbReference>
<accession>A0ABU9SX35</accession>
<keyword evidence="3" id="KW-0175">Coiled coil</keyword>
<dbReference type="InterPro" id="IPR043128">
    <property type="entry name" value="Rev_trsase/Diguanyl_cyclase"/>
</dbReference>
<comment type="caution">
    <text evidence="6">The sequence shown here is derived from an EMBL/GenBank/DDBJ whole genome shotgun (WGS) entry which is preliminary data.</text>
</comment>
<keyword evidence="4" id="KW-1133">Transmembrane helix</keyword>
<keyword evidence="4" id="KW-0472">Membrane</keyword>
<feature type="coiled-coil region" evidence="3">
    <location>
        <begin position="87"/>
        <end position="114"/>
    </location>
</feature>
<evidence type="ECO:0000313" key="6">
    <source>
        <dbReference type="EMBL" id="MEM5498448.1"/>
    </source>
</evidence>
<feature type="domain" description="GGDEF" evidence="5">
    <location>
        <begin position="420"/>
        <end position="557"/>
    </location>
</feature>
<keyword evidence="4" id="KW-0812">Transmembrane</keyword>
<dbReference type="PANTHER" id="PTHR45138:SF9">
    <property type="entry name" value="DIGUANYLATE CYCLASE DGCM-RELATED"/>
    <property type="match status" value="1"/>
</dbReference>
<dbReference type="Gene3D" id="6.10.340.10">
    <property type="match status" value="1"/>
</dbReference>
<reference evidence="6 7" key="1">
    <citation type="submission" date="2024-03" db="EMBL/GenBank/DDBJ databases">
        <title>Community enrichment and isolation of bacterial strains for fucoidan degradation.</title>
        <authorList>
            <person name="Sichert A."/>
        </authorList>
    </citation>
    <scope>NUCLEOTIDE SEQUENCE [LARGE SCALE GENOMIC DNA]</scope>
    <source>
        <strain evidence="6 7">AS12</strain>
    </source>
</reference>
<dbReference type="CDD" id="cd01949">
    <property type="entry name" value="GGDEF"/>
    <property type="match status" value="1"/>
</dbReference>
<evidence type="ECO:0000256" key="4">
    <source>
        <dbReference type="SAM" id="Phobius"/>
    </source>
</evidence>
<evidence type="ECO:0000313" key="7">
    <source>
        <dbReference type="Proteomes" id="UP001461163"/>
    </source>
</evidence>
<evidence type="ECO:0000256" key="3">
    <source>
        <dbReference type="SAM" id="Coils"/>
    </source>
</evidence>
<evidence type="ECO:0000256" key="1">
    <source>
        <dbReference type="ARBA" id="ARBA00012528"/>
    </source>
</evidence>
<protein>
    <recommendedName>
        <fullName evidence="1">diguanylate cyclase</fullName>
        <ecNumber evidence="1">2.7.7.65</ecNumber>
    </recommendedName>
</protein>
<evidence type="ECO:0000259" key="5">
    <source>
        <dbReference type="PROSITE" id="PS50887"/>
    </source>
</evidence>
<dbReference type="EC" id="2.7.7.65" evidence="1"/>
<dbReference type="SMART" id="SM00267">
    <property type="entry name" value="GGDEF"/>
    <property type="match status" value="1"/>
</dbReference>
<dbReference type="Proteomes" id="UP001461163">
    <property type="component" value="Unassembled WGS sequence"/>
</dbReference>
<feature type="transmembrane region" description="Helical" evidence="4">
    <location>
        <begin position="313"/>
        <end position="331"/>
    </location>
</feature>
<dbReference type="SUPFAM" id="SSF55073">
    <property type="entry name" value="Nucleotide cyclase"/>
    <property type="match status" value="1"/>
</dbReference>
<organism evidence="6 7">
    <name type="scientific">Paraglaciecola mesophila</name>
    <dbReference type="NCBI Taxonomy" id="197222"/>
    <lineage>
        <taxon>Bacteria</taxon>
        <taxon>Pseudomonadati</taxon>
        <taxon>Pseudomonadota</taxon>
        <taxon>Gammaproteobacteria</taxon>
        <taxon>Alteromonadales</taxon>
        <taxon>Alteromonadaceae</taxon>
        <taxon>Paraglaciecola</taxon>
    </lineage>
</organism>
<dbReference type="PROSITE" id="PS50887">
    <property type="entry name" value="GGDEF"/>
    <property type="match status" value="1"/>
</dbReference>
<keyword evidence="7" id="KW-1185">Reference proteome</keyword>
<proteinExistence type="predicted"/>
<comment type="catalytic activity">
    <reaction evidence="2">
        <text>2 GTP = 3',3'-c-di-GMP + 2 diphosphate</text>
        <dbReference type="Rhea" id="RHEA:24898"/>
        <dbReference type="ChEBI" id="CHEBI:33019"/>
        <dbReference type="ChEBI" id="CHEBI:37565"/>
        <dbReference type="ChEBI" id="CHEBI:58805"/>
        <dbReference type="EC" id="2.7.7.65"/>
    </reaction>
</comment>
<dbReference type="Gene3D" id="3.30.70.270">
    <property type="match status" value="1"/>
</dbReference>
<keyword evidence="6" id="KW-0808">Transferase</keyword>
<dbReference type="PANTHER" id="PTHR45138">
    <property type="entry name" value="REGULATORY COMPONENTS OF SENSORY TRANSDUCTION SYSTEM"/>
    <property type="match status" value="1"/>
</dbReference>
<dbReference type="EMBL" id="JBBMQS010000007">
    <property type="protein sequence ID" value="MEM5498448.1"/>
    <property type="molecule type" value="Genomic_DNA"/>
</dbReference>
<dbReference type="GO" id="GO:0052621">
    <property type="term" value="F:diguanylate cyclase activity"/>
    <property type="evidence" value="ECO:0007669"/>
    <property type="project" value="UniProtKB-EC"/>
</dbReference>
<dbReference type="Pfam" id="PF00990">
    <property type="entry name" value="GGDEF"/>
    <property type="match status" value="1"/>
</dbReference>
<gene>
    <name evidence="6" type="ORF">WNY77_13650</name>
</gene>
<dbReference type="InterPro" id="IPR029787">
    <property type="entry name" value="Nucleotide_cyclase"/>
</dbReference>
<feature type="transmembrane region" description="Helical" evidence="4">
    <location>
        <begin position="20"/>
        <end position="43"/>
    </location>
</feature>
<dbReference type="InterPro" id="IPR000160">
    <property type="entry name" value="GGDEF_dom"/>
</dbReference>
<name>A0ABU9SX35_9ALTE</name>
<keyword evidence="6" id="KW-0548">Nucleotidyltransferase</keyword>
<evidence type="ECO:0000256" key="2">
    <source>
        <dbReference type="ARBA" id="ARBA00034247"/>
    </source>
</evidence>
<sequence>MSKQLPATSEALNTSKARLSLSSVFAIAFVSVFVIFISVTILAHSRLSDFREILDNLANKSLPNVVFSEQINNHITALSAISDGLSYANSEAALRIAERQVNDKMEQIRTVAERHGGTQYLDFHLNAIESEILELKTIALHRIKLAKQLALQQKALYALNNEVVKITTAPSLSKQDIQALQNWRAALYEAVALSSNAVNMSRLQAIRQSSFAAKTITDTLYKNADELPISLRPRLIKIVDEFTQIAIHEQGIFPLQINLLRISGRVTGRGNFVHSLITDYARLLNFKSYQLSDSLITQTSRTSTRIKEQIDNVGLYVIGALILLLVIVFFIQNRVVRRLVQLNMVVQDRANGFSNTTHISGNDEISDIADTIDYFATTIEQQKLALQELSLLDGLTGIPNRRALDERLEHELKLANREKWSLSLLMIDVDYFKLYNDNYGHASGDTALVAIAQLLEGFAQRSGDFAARYGGEEFVFILPNTDKDGAIRVATALLEAVRDANLEHKYSPKEDHLTISIGASTCQQQDPKDADYVQRLADHALYSAKQSGRDRMVHYSDIITS</sequence>
<dbReference type="InterPro" id="IPR050469">
    <property type="entry name" value="Diguanylate_Cyclase"/>
</dbReference>